<dbReference type="SUPFAM" id="SSF47384">
    <property type="entry name" value="Homodimeric domain of signal transducing histidine kinase"/>
    <property type="match status" value="1"/>
</dbReference>
<sequence length="440" mass="49056">MKKKINYYLVATALFVAIATMVSMTVINYYLFQKQVKEDLQVMAETIESTGILKQDINEIPQIDVEGIRVTWIDKDGTVLYDNQNDVKKLENHGDRPEVESAFDKGTGDSVRTSATMNSNTFYHAIKLNDGTVLRVSIAARSIWNMFASSIPAMLIVTVIIVGICVVLAKSLTRKLMKPIETLAGNLEQASVIQKKTEYKELVPFMNAIRIQHEGVLAAAKSRQDFTANVSHELKTPLTAISGYAELIENGMVEKEQQIHFATEIRRNAQRLLSLINDIIKLSELDSSEAQQGFEQLDLYGLVKDCMENLQVNAEQRKVALNFDGTDCMVRGNRQLLTELVENLCQNAIRYNNEGGTVNVTVHKLGGKTVLTVEDNGIGIPKDQQERVFERFYRVDKSRSKETGGTGLGLAIVKHIVELHDAGLTLDSEVGRGTTIKVEF</sequence>
<dbReference type="EMBL" id="CVRQ01000025">
    <property type="protein sequence ID" value="CRL40005.1"/>
    <property type="molecule type" value="Genomic_DNA"/>
</dbReference>
<feature type="transmembrane region" description="Helical" evidence="9">
    <location>
        <begin position="7"/>
        <end position="32"/>
    </location>
</feature>
<feature type="domain" description="Histidine kinase" evidence="10">
    <location>
        <begin position="229"/>
        <end position="440"/>
    </location>
</feature>
<keyword evidence="13" id="KW-1185">Reference proteome</keyword>
<dbReference type="Pfam" id="PF00512">
    <property type="entry name" value="HisKA"/>
    <property type="match status" value="1"/>
</dbReference>
<dbReference type="GO" id="GO:0000155">
    <property type="term" value="F:phosphorelay sensor kinase activity"/>
    <property type="evidence" value="ECO:0007669"/>
    <property type="project" value="InterPro"/>
</dbReference>
<evidence type="ECO:0000256" key="7">
    <source>
        <dbReference type="ARBA" id="ARBA00023012"/>
    </source>
</evidence>
<reference evidence="13" key="2">
    <citation type="submission" date="2015-05" db="EMBL/GenBank/DDBJ databases">
        <authorList>
            <consortium name="Pathogen Informatics"/>
        </authorList>
    </citation>
    <scope>NUCLEOTIDE SEQUENCE [LARGE SCALE GENOMIC DNA]</scope>
    <source>
        <strain evidence="13">T1-815</strain>
    </source>
</reference>
<comment type="subcellular location">
    <subcellularLocation>
        <location evidence="2">Membrane</location>
    </subcellularLocation>
</comment>
<gene>
    <name evidence="12" type="ORF">GKE44_11010</name>
    <name evidence="11" type="ORF">T1815_22151</name>
</gene>
<evidence type="ECO:0000256" key="5">
    <source>
        <dbReference type="ARBA" id="ARBA00022679"/>
    </source>
</evidence>
<evidence type="ECO:0000256" key="6">
    <source>
        <dbReference type="ARBA" id="ARBA00022777"/>
    </source>
</evidence>
<dbReference type="AlphaFoldDB" id="A0A0M6WQL5"/>
<evidence type="ECO:0000256" key="9">
    <source>
        <dbReference type="SAM" id="Phobius"/>
    </source>
</evidence>
<dbReference type="InterPro" id="IPR003594">
    <property type="entry name" value="HATPase_dom"/>
</dbReference>
<dbReference type="InterPro" id="IPR004358">
    <property type="entry name" value="Sig_transdc_His_kin-like_C"/>
</dbReference>
<dbReference type="EMBL" id="WKQV01000017">
    <property type="protein sequence ID" value="MSD27667.1"/>
    <property type="molecule type" value="Genomic_DNA"/>
</dbReference>
<evidence type="ECO:0000313" key="13">
    <source>
        <dbReference type="Proteomes" id="UP000049472"/>
    </source>
</evidence>
<dbReference type="PANTHER" id="PTHR45453">
    <property type="entry name" value="PHOSPHATE REGULON SENSOR PROTEIN PHOR"/>
    <property type="match status" value="1"/>
</dbReference>
<dbReference type="InterPro" id="IPR005467">
    <property type="entry name" value="His_kinase_dom"/>
</dbReference>
<reference evidence="12 14" key="3">
    <citation type="journal article" date="2019" name="Nat. Med.">
        <title>A library of human gut bacterial isolates paired with longitudinal multiomics data enables mechanistic microbiome research.</title>
        <authorList>
            <person name="Poyet M."/>
            <person name="Groussin M."/>
            <person name="Gibbons S.M."/>
            <person name="Avila-Pacheco J."/>
            <person name="Jiang X."/>
            <person name="Kearney S.M."/>
            <person name="Perrotta A.R."/>
            <person name="Berdy B."/>
            <person name="Zhao S."/>
            <person name="Lieberman T.D."/>
            <person name="Swanson P.K."/>
            <person name="Smith M."/>
            <person name="Roesemann S."/>
            <person name="Alexander J.E."/>
            <person name="Rich S.A."/>
            <person name="Livny J."/>
            <person name="Vlamakis H."/>
            <person name="Clish C."/>
            <person name="Bullock K."/>
            <person name="Deik A."/>
            <person name="Scott J."/>
            <person name="Pierce K.A."/>
            <person name="Xavier R.J."/>
            <person name="Alm E.J."/>
        </authorList>
    </citation>
    <scope>NUCLEOTIDE SEQUENCE [LARGE SCALE GENOMIC DNA]</scope>
    <source>
        <strain evidence="12 14">BIOML-A5</strain>
    </source>
</reference>
<evidence type="ECO:0000313" key="11">
    <source>
        <dbReference type="EMBL" id="CRL40005.1"/>
    </source>
</evidence>
<keyword evidence="6 12" id="KW-0418">Kinase</keyword>
<keyword evidence="5" id="KW-0808">Transferase</keyword>
<dbReference type="RefSeq" id="WP_055062239.1">
    <property type="nucleotide sequence ID" value="NZ_CVRQ01000025.1"/>
</dbReference>
<dbReference type="Gene3D" id="3.30.565.10">
    <property type="entry name" value="Histidine kinase-like ATPase, C-terminal domain"/>
    <property type="match status" value="1"/>
</dbReference>
<keyword evidence="7" id="KW-0902">Two-component regulatory system</keyword>
<comment type="catalytic activity">
    <reaction evidence="1">
        <text>ATP + protein L-histidine = ADP + protein N-phospho-L-histidine.</text>
        <dbReference type="EC" id="2.7.13.3"/>
    </reaction>
</comment>
<keyword evidence="8 9" id="KW-0472">Membrane</keyword>
<dbReference type="InterPro" id="IPR050351">
    <property type="entry name" value="BphY/WalK/GraS-like"/>
</dbReference>
<dbReference type="CDD" id="cd00075">
    <property type="entry name" value="HATPase"/>
    <property type="match status" value="1"/>
</dbReference>
<reference evidence="11" key="1">
    <citation type="submission" date="2015-05" db="EMBL/GenBank/DDBJ databases">
        <authorList>
            <person name="Wang D.B."/>
            <person name="Wang M."/>
        </authorList>
    </citation>
    <scope>NUCLEOTIDE SEQUENCE [LARGE SCALE GENOMIC DNA]</scope>
    <source>
        <strain evidence="11">T1-815</strain>
    </source>
</reference>
<dbReference type="InterPro" id="IPR003661">
    <property type="entry name" value="HisK_dim/P_dom"/>
</dbReference>
<dbReference type="Proteomes" id="UP000465607">
    <property type="component" value="Unassembled WGS sequence"/>
</dbReference>
<dbReference type="InterPro" id="IPR036097">
    <property type="entry name" value="HisK_dim/P_sf"/>
</dbReference>
<evidence type="ECO:0000256" key="1">
    <source>
        <dbReference type="ARBA" id="ARBA00000085"/>
    </source>
</evidence>
<dbReference type="CDD" id="cd00082">
    <property type="entry name" value="HisKA"/>
    <property type="match status" value="1"/>
</dbReference>
<keyword evidence="4" id="KW-0597">Phosphoprotein</keyword>
<dbReference type="GO" id="GO:0004721">
    <property type="term" value="F:phosphoprotein phosphatase activity"/>
    <property type="evidence" value="ECO:0007669"/>
    <property type="project" value="TreeGrafter"/>
</dbReference>
<dbReference type="GO" id="GO:0016036">
    <property type="term" value="P:cellular response to phosphate starvation"/>
    <property type="evidence" value="ECO:0007669"/>
    <property type="project" value="TreeGrafter"/>
</dbReference>
<dbReference type="Pfam" id="PF02518">
    <property type="entry name" value="HATPase_c"/>
    <property type="match status" value="1"/>
</dbReference>
<dbReference type="Gene3D" id="1.10.287.130">
    <property type="match status" value="1"/>
</dbReference>
<organism evidence="11 13">
    <name type="scientific">Agathobacter rectalis</name>
    <dbReference type="NCBI Taxonomy" id="39491"/>
    <lineage>
        <taxon>Bacteria</taxon>
        <taxon>Bacillati</taxon>
        <taxon>Bacillota</taxon>
        <taxon>Clostridia</taxon>
        <taxon>Lachnospirales</taxon>
        <taxon>Lachnospiraceae</taxon>
        <taxon>Agathobacter</taxon>
    </lineage>
</organism>
<evidence type="ECO:0000313" key="14">
    <source>
        <dbReference type="Proteomes" id="UP000465607"/>
    </source>
</evidence>
<keyword evidence="9" id="KW-0812">Transmembrane</keyword>
<dbReference type="PRINTS" id="PR00344">
    <property type="entry name" value="BCTRLSENSOR"/>
</dbReference>
<name>A0A0M6WQL5_9FIRM</name>
<dbReference type="FunFam" id="3.30.565.10:FF:000006">
    <property type="entry name" value="Sensor histidine kinase WalK"/>
    <property type="match status" value="1"/>
</dbReference>
<dbReference type="GO" id="GO:0005886">
    <property type="term" value="C:plasma membrane"/>
    <property type="evidence" value="ECO:0007669"/>
    <property type="project" value="TreeGrafter"/>
</dbReference>
<protein>
    <recommendedName>
        <fullName evidence="3">histidine kinase</fullName>
        <ecNumber evidence="3">2.7.13.3</ecNumber>
    </recommendedName>
</protein>
<dbReference type="SMART" id="SM00387">
    <property type="entry name" value="HATPase_c"/>
    <property type="match status" value="1"/>
</dbReference>
<evidence type="ECO:0000313" key="12">
    <source>
        <dbReference type="EMBL" id="MSD27667.1"/>
    </source>
</evidence>
<feature type="transmembrane region" description="Helical" evidence="9">
    <location>
        <begin position="143"/>
        <end position="169"/>
    </location>
</feature>
<dbReference type="SMART" id="SM00388">
    <property type="entry name" value="HisKA"/>
    <property type="match status" value="1"/>
</dbReference>
<evidence type="ECO:0000256" key="3">
    <source>
        <dbReference type="ARBA" id="ARBA00012438"/>
    </source>
</evidence>
<dbReference type="InterPro" id="IPR036890">
    <property type="entry name" value="HATPase_C_sf"/>
</dbReference>
<evidence type="ECO:0000256" key="8">
    <source>
        <dbReference type="ARBA" id="ARBA00023136"/>
    </source>
</evidence>
<dbReference type="PANTHER" id="PTHR45453:SF1">
    <property type="entry name" value="PHOSPHATE REGULON SENSOR PROTEIN PHOR"/>
    <property type="match status" value="1"/>
</dbReference>
<evidence type="ECO:0000259" key="10">
    <source>
        <dbReference type="PROSITE" id="PS50109"/>
    </source>
</evidence>
<dbReference type="SUPFAM" id="SSF55874">
    <property type="entry name" value="ATPase domain of HSP90 chaperone/DNA topoisomerase II/histidine kinase"/>
    <property type="match status" value="1"/>
</dbReference>
<keyword evidence="9" id="KW-1133">Transmembrane helix</keyword>
<dbReference type="PROSITE" id="PS50109">
    <property type="entry name" value="HIS_KIN"/>
    <property type="match status" value="1"/>
</dbReference>
<dbReference type="EC" id="2.7.13.3" evidence="3"/>
<evidence type="ECO:0000256" key="2">
    <source>
        <dbReference type="ARBA" id="ARBA00004370"/>
    </source>
</evidence>
<dbReference type="FunFam" id="1.10.287.130:FF:000001">
    <property type="entry name" value="Two-component sensor histidine kinase"/>
    <property type="match status" value="1"/>
</dbReference>
<proteinExistence type="predicted"/>
<accession>A0A0M6WQL5</accession>
<evidence type="ECO:0000256" key="4">
    <source>
        <dbReference type="ARBA" id="ARBA00022553"/>
    </source>
</evidence>
<dbReference type="Proteomes" id="UP000049472">
    <property type="component" value="Unassembled WGS sequence"/>
</dbReference>